<evidence type="ECO:0000313" key="2">
    <source>
        <dbReference type="EMBL" id="KZT62245.1"/>
    </source>
</evidence>
<feature type="compositionally biased region" description="Polar residues" evidence="1">
    <location>
        <begin position="10"/>
        <end position="23"/>
    </location>
</feature>
<feature type="region of interest" description="Disordered" evidence="1">
    <location>
        <begin position="1"/>
        <end position="30"/>
    </location>
</feature>
<dbReference type="AlphaFoldDB" id="A0A165JTC5"/>
<keyword evidence="3" id="KW-1185">Reference proteome</keyword>
<protein>
    <submittedName>
        <fullName evidence="2">Uncharacterized protein</fullName>
    </submittedName>
</protein>
<reference evidence="2 3" key="1">
    <citation type="journal article" date="2016" name="Mol. Biol. Evol.">
        <title>Comparative Genomics of Early-Diverging Mushroom-Forming Fungi Provides Insights into the Origins of Lignocellulose Decay Capabilities.</title>
        <authorList>
            <person name="Nagy L.G."/>
            <person name="Riley R."/>
            <person name="Tritt A."/>
            <person name="Adam C."/>
            <person name="Daum C."/>
            <person name="Floudas D."/>
            <person name="Sun H."/>
            <person name="Yadav J.S."/>
            <person name="Pangilinan J."/>
            <person name="Larsson K.H."/>
            <person name="Matsuura K."/>
            <person name="Barry K."/>
            <person name="Labutti K."/>
            <person name="Kuo R."/>
            <person name="Ohm R.A."/>
            <person name="Bhattacharya S.S."/>
            <person name="Shirouzu T."/>
            <person name="Yoshinaga Y."/>
            <person name="Martin F.M."/>
            <person name="Grigoriev I.V."/>
            <person name="Hibbett D.S."/>
        </authorList>
    </citation>
    <scope>NUCLEOTIDE SEQUENCE [LARGE SCALE GENOMIC DNA]</scope>
    <source>
        <strain evidence="2 3">HHB12733</strain>
    </source>
</reference>
<dbReference type="Proteomes" id="UP000076842">
    <property type="component" value="Unassembled WGS sequence"/>
</dbReference>
<proteinExistence type="predicted"/>
<organism evidence="2 3">
    <name type="scientific">Calocera cornea HHB12733</name>
    <dbReference type="NCBI Taxonomy" id="1353952"/>
    <lineage>
        <taxon>Eukaryota</taxon>
        <taxon>Fungi</taxon>
        <taxon>Dikarya</taxon>
        <taxon>Basidiomycota</taxon>
        <taxon>Agaricomycotina</taxon>
        <taxon>Dacrymycetes</taxon>
        <taxon>Dacrymycetales</taxon>
        <taxon>Dacrymycetaceae</taxon>
        <taxon>Calocera</taxon>
    </lineage>
</organism>
<feature type="non-terminal residue" evidence="2">
    <location>
        <position position="1"/>
    </location>
</feature>
<dbReference type="InParanoid" id="A0A165JTC5"/>
<gene>
    <name evidence="2" type="ORF">CALCODRAFT_489981</name>
</gene>
<dbReference type="EMBL" id="KV423917">
    <property type="protein sequence ID" value="KZT62245.1"/>
    <property type="molecule type" value="Genomic_DNA"/>
</dbReference>
<name>A0A165JTC5_9BASI</name>
<evidence type="ECO:0000256" key="1">
    <source>
        <dbReference type="SAM" id="MobiDB-lite"/>
    </source>
</evidence>
<evidence type="ECO:0000313" key="3">
    <source>
        <dbReference type="Proteomes" id="UP000076842"/>
    </source>
</evidence>
<accession>A0A165JTC5</accession>
<sequence length="59" mass="6286">SPMGLAHPTRSGQQRNIGRSPSTRLAGAYSEHPPYLSAAQARPIGARLTYLRPGDTQIG</sequence>